<dbReference type="InParanoid" id="B8BYX7"/>
<dbReference type="Pfam" id="PF13041">
    <property type="entry name" value="PPR_2"/>
    <property type="match status" value="1"/>
</dbReference>
<feature type="repeat" description="PPR" evidence="2">
    <location>
        <begin position="79"/>
        <end position="113"/>
    </location>
</feature>
<dbReference type="KEGG" id="tps:THAPSDRAFT_3840"/>
<evidence type="ECO:0008006" key="5">
    <source>
        <dbReference type="Google" id="ProtNLM"/>
    </source>
</evidence>
<organism evidence="3 4">
    <name type="scientific">Thalassiosira pseudonana</name>
    <name type="common">Marine diatom</name>
    <name type="synonym">Cyclotella nana</name>
    <dbReference type="NCBI Taxonomy" id="35128"/>
    <lineage>
        <taxon>Eukaryota</taxon>
        <taxon>Sar</taxon>
        <taxon>Stramenopiles</taxon>
        <taxon>Ochrophyta</taxon>
        <taxon>Bacillariophyta</taxon>
        <taxon>Coscinodiscophyceae</taxon>
        <taxon>Thalassiosirophycidae</taxon>
        <taxon>Thalassiosirales</taxon>
        <taxon>Thalassiosiraceae</taxon>
        <taxon>Thalassiosira</taxon>
    </lineage>
</organism>
<dbReference type="HOGENOM" id="CLU_518301_0_0_1"/>
<reference evidence="3 4" key="1">
    <citation type="journal article" date="2004" name="Science">
        <title>The genome of the diatom Thalassiosira pseudonana: ecology, evolution, and metabolism.</title>
        <authorList>
            <person name="Armbrust E.V."/>
            <person name="Berges J.A."/>
            <person name="Bowler C."/>
            <person name="Green B.R."/>
            <person name="Martinez D."/>
            <person name="Putnam N.H."/>
            <person name="Zhou S."/>
            <person name="Allen A.E."/>
            <person name="Apt K.E."/>
            <person name="Bechner M."/>
            <person name="Brzezinski M.A."/>
            <person name="Chaal B.K."/>
            <person name="Chiovitti A."/>
            <person name="Davis A.K."/>
            <person name="Demarest M.S."/>
            <person name="Detter J.C."/>
            <person name="Glavina T."/>
            <person name="Goodstein D."/>
            <person name="Hadi M.Z."/>
            <person name="Hellsten U."/>
            <person name="Hildebrand M."/>
            <person name="Jenkins B.D."/>
            <person name="Jurka J."/>
            <person name="Kapitonov V.V."/>
            <person name="Kroger N."/>
            <person name="Lau W.W."/>
            <person name="Lane T.W."/>
            <person name="Larimer F.W."/>
            <person name="Lippmeier J.C."/>
            <person name="Lucas S."/>
            <person name="Medina M."/>
            <person name="Montsant A."/>
            <person name="Obornik M."/>
            <person name="Parker M.S."/>
            <person name="Palenik B."/>
            <person name="Pazour G.J."/>
            <person name="Richardson P.M."/>
            <person name="Rynearson T.A."/>
            <person name="Saito M.A."/>
            <person name="Schwartz D.C."/>
            <person name="Thamatrakoln K."/>
            <person name="Valentin K."/>
            <person name="Vardi A."/>
            <person name="Wilkerson F.P."/>
            <person name="Rokhsar D.S."/>
        </authorList>
    </citation>
    <scope>NUCLEOTIDE SEQUENCE [LARGE SCALE GENOMIC DNA]</scope>
    <source>
        <strain evidence="3 4">CCMP1335</strain>
    </source>
</reference>
<dbReference type="InterPro" id="IPR011990">
    <property type="entry name" value="TPR-like_helical_dom_sf"/>
</dbReference>
<dbReference type="PaxDb" id="35128-Thaps3840"/>
<evidence type="ECO:0000313" key="4">
    <source>
        <dbReference type="Proteomes" id="UP000001449"/>
    </source>
</evidence>
<dbReference type="STRING" id="35128.B8BYX7"/>
<dbReference type="PANTHER" id="PTHR47942">
    <property type="entry name" value="TETRATRICOPEPTIDE REPEAT (TPR)-LIKE SUPERFAMILY PROTEIN-RELATED"/>
    <property type="match status" value="1"/>
</dbReference>
<dbReference type="RefSeq" id="XP_002288530.1">
    <property type="nucleotide sequence ID" value="XM_002288494.1"/>
</dbReference>
<dbReference type="PROSITE" id="PS51375">
    <property type="entry name" value="PPR"/>
    <property type="match status" value="1"/>
</dbReference>
<evidence type="ECO:0000256" key="2">
    <source>
        <dbReference type="PROSITE-ProRule" id="PRU00708"/>
    </source>
</evidence>
<keyword evidence="4" id="KW-1185">Reference proteome</keyword>
<accession>B8BYX7</accession>
<dbReference type="PANTHER" id="PTHR47942:SF63">
    <property type="entry name" value="PENTATRICOPEPTIDE REPEAT-CONTAINING PROTEIN"/>
    <property type="match status" value="1"/>
</dbReference>
<dbReference type="GeneID" id="7445358"/>
<reference evidence="3 4" key="2">
    <citation type="journal article" date="2008" name="Nature">
        <title>The Phaeodactylum genome reveals the evolutionary history of diatom genomes.</title>
        <authorList>
            <person name="Bowler C."/>
            <person name="Allen A.E."/>
            <person name="Badger J.H."/>
            <person name="Grimwood J."/>
            <person name="Jabbari K."/>
            <person name="Kuo A."/>
            <person name="Maheswari U."/>
            <person name="Martens C."/>
            <person name="Maumus F."/>
            <person name="Otillar R.P."/>
            <person name="Rayko E."/>
            <person name="Salamov A."/>
            <person name="Vandepoele K."/>
            <person name="Beszteri B."/>
            <person name="Gruber A."/>
            <person name="Heijde M."/>
            <person name="Katinka M."/>
            <person name="Mock T."/>
            <person name="Valentin K."/>
            <person name="Verret F."/>
            <person name="Berges J.A."/>
            <person name="Brownlee C."/>
            <person name="Cadoret J.P."/>
            <person name="Chiovitti A."/>
            <person name="Choi C.J."/>
            <person name="Coesel S."/>
            <person name="De Martino A."/>
            <person name="Detter J.C."/>
            <person name="Durkin C."/>
            <person name="Falciatore A."/>
            <person name="Fournet J."/>
            <person name="Haruta M."/>
            <person name="Huysman M.J."/>
            <person name="Jenkins B.D."/>
            <person name="Jiroutova K."/>
            <person name="Jorgensen R.E."/>
            <person name="Joubert Y."/>
            <person name="Kaplan A."/>
            <person name="Kroger N."/>
            <person name="Kroth P.G."/>
            <person name="La Roche J."/>
            <person name="Lindquist E."/>
            <person name="Lommer M."/>
            <person name="Martin-Jezequel V."/>
            <person name="Lopez P.J."/>
            <person name="Lucas S."/>
            <person name="Mangogna M."/>
            <person name="McGinnis K."/>
            <person name="Medlin L.K."/>
            <person name="Montsant A."/>
            <person name="Oudot-Le Secq M.P."/>
            <person name="Napoli C."/>
            <person name="Obornik M."/>
            <person name="Parker M.S."/>
            <person name="Petit J.L."/>
            <person name="Porcel B.M."/>
            <person name="Poulsen N."/>
            <person name="Robison M."/>
            <person name="Rychlewski L."/>
            <person name="Rynearson T.A."/>
            <person name="Schmutz J."/>
            <person name="Shapiro H."/>
            <person name="Siaut M."/>
            <person name="Stanley M."/>
            <person name="Sussman M.R."/>
            <person name="Taylor A.R."/>
            <person name="Vardi A."/>
            <person name="von Dassow P."/>
            <person name="Vyverman W."/>
            <person name="Willis A."/>
            <person name="Wyrwicz L.S."/>
            <person name="Rokhsar D.S."/>
            <person name="Weissenbach J."/>
            <person name="Armbrust E.V."/>
            <person name="Green B.R."/>
            <person name="Van de Peer Y."/>
            <person name="Grigoriev I.V."/>
        </authorList>
    </citation>
    <scope>NUCLEOTIDE SEQUENCE [LARGE SCALE GENOMIC DNA]</scope>
    <source>
        <strain evidence="3 4">CCMP1335</strain>
    </source>
</reference>
<proteinExistence type="predicted"/>
<dbReference type="AlphaFoldDB" id="B8BYX7"/>
<gene>
    <name evidence="3" type="ORF">THAPSDRAFT_3840</name>
</gene>
<dbReference type="Proteomes" id="UP000001449">
    <property type="component" value="Chromosome 3"/>
</dbReference>
<protein>
    <recommendedName>
        <fullName evidence="5">Pentacotripeptide-repeat region of PRORP domain-containing protein</fullName>
    </recommendedName>
</protein>
<dbReference type="InterPro" id="IPR051222">
    <property type="entry name" value="PPR/CCM1_RNA-binding"/>
</dbReference>
<dbReference type="InterPro" id="IPR002885">
    <property type="entry name" value="PPR_rpt"/>
</dbReference>
<name>B8BYX7_THAPS</name>
<dbReference type="Gene3D" id="1.25.40.10">
    <property type="entry name" value="Tetratricopeptide repeat domain"/>
    <property type="match status" value="3"/>
</dbReference>
<dbReference type="Pfam" id="PF01535">
    <property type="entry name" value="PPR"/>
    <property type="match status" value="1"/>
</dbReference>
<evidence type="ECO:0000256" key="1">
    <source>
        <dbReference type="ARBA" id="ARBA00022737"/>
    </source>
</evidence>
<dbReference type="NCBIfam" id="TIGR00756">
    <property type="entry name" value="PPR"/>
    <property type="match status" value="2"/>
</dbReference>
<dbReference type="eggNOG" id="KOG4197">
    <property type="taxonomic scope" value="Eukaryota"/>
</dbReference>
<sequence length="526" mass="59653">MRAQRVLDRLEAICSSFQKLPSTEQQKVSFRKQDVTPRTKLYNHVLSSWARSLSSNAEASAKQLLDRMSSSRGTFAKTDVISYNNMLSLYANKGNVEKAKELLKEMEQPDHEIAADIYSYSIVMNAMLRRFVSSGPSRDMNDPRRAEELLSRLVTKHEQSGFKESSVMPNDVTFGTVLTMYAKADQLLREEYHKKGVRKWRDRDITPQTIGWGAENAERVLDWLTVLYERQQQEQYTNSDGIVSKRTSGEKGGMKLNSQHFLTVIDAWAKAGKGVEGAKRCERLCDRLVSLYQKSGGDAELRPRPQCFGAVIDAWSKANEEVTTAEHAESILDRMEELFLDATDPKFMLSNVAYNLVMDAWSRRTGIQSAIRAEKVLHRMTSNYRMTKNKFLRPVMKAFVNQPEGGKKALSLLAEMNDQYNDGNDRAKPDAKALCIAMDACVKSDLMKEAERILNQIDNSKKTRVMFNTIMTGYKQGGRGEDCEAVLKQMISLSNAGFRGCSPDMLSYMMCIYSQDTEMEMSDSNQ</sequence>
<evidence type="ECO:0000313" key="3">
    <source>
        <dbReference type="EMBL" id="EED93966.1"/>
    </source>
</evidence>
<dbReference type="EMBL" id="CM000640">
    <property type="protein sequence ID" value="EED93966.1"/>
    <property type="molecule type" value="Genomic_DNA"/>
</dbReference>
<keyword evidence="1" id="KW-0677">Repeat</keyword>